<protein>
    <recommendedName>
        <fullName evidence="9">Pentatricopeptide repeat-containing protein</fullName>
    </recommendedName>
</protein>
<evidence type="ECO:0000256" key="6">
    <source>
        <dbReference type="SAM" id="MobiDB-lite"/>
    </source>
</evidence>
<feature type="region of interest" description="Disordered" evidence="6">
    <location>
        <begin position="210"/>
        <end position="250"/>
    </location>
</feature>
<dbReference type="InterPro" id="IPR002885">
    <property type="entry name" value="PPR_rpt"/>
</dbReference>
<comment type="subunit">
    <text evidence="4">Binds to mitochondrial small subunit 15S rRNA.</text>
</comment>
<evidence type="ECO:0000313" key="8">
    <source>
        <dbReference type="Proteomes" id="UP001373714"/>
    </source>
</evidence>
<dbReference type="NCBIfam" id="TIGR00756">
    <property type="entry name" value="PPR"/>
    <property type="match status" value="1"/>
</dbReference>
<comment type="function">
    <text evidence="3">Regulates mitochondrial small subunit maturation by controlling 15S rRNA 5'-end processing. Localizes to the 5' precursor of the 15S rRNA in a position that is subsequently occupied by mS47 in the mature yeast mtSSU. Uses structure and sequence-specific RNA recognition, binding to a single-stranded region of the precursor and specifically recognizing bases -6 to -1. The exchange of Ccm1 for mS47 is coupled to the irreversible removal of precursor rRNA that is accompanied by conformational changes of the mitoribosomal proteins uS5m and mS26. These conformational changes signal completion of 5'-end rRNA processing through protection of the mature 5'-end of the 15S rRNA and stabilization of mS47. The removal of the 5' precursor together with the dissociation of Ccm1 may be catalyzed by the 5'-3' exoribonuclease Pet127. Involved in the specific removal of group I introns in mitochondrial encoded transcripts.</text>
</comment>
<dbReference type="Proteomes" id="UP001373714">
    <property type="component" value="Unassembled WGS sequence"/>
</dbReference>
<comment type="similarity">
    <text evidence="1">Belongs to the CCM1 family.</text>
</comment>
<name>A0AAV9UQ99_9PEZI</name>
<evidence type="ECO:0008006" key="9">
    <source>
        <dbReference type="Google" id="ProtNLM"/>
    </source>
</evidence>
<feature type="repeat" description="PPR" evidence="5">
    <location>
        <begin position="518"/>
        <end position="552"/>
    </location>
</feature>
<gene>
    <name evidence="7" type="ORF">TWF730_010715</name>
</gene>
<dbReference type="InterPro" id="IPR011990">
    <property type="entry name" value="TPR-like_helical_dom_sf"/>
</dbReference>
<evidence type="ECO:0000256" key="2">
    <source>
        <dbReference type="ARBA" id="ARBA00022737"/>
    </source>
</evidence>
<organism evidence="7 8">
    <name type="scientific">Orbilia blumenaviensis</name>
    <dbReference type="NCBI Taxonomy" id="1796055"/>
    <lineage>
        <taxon>Eukaryota</taxon>
        <taxon>Fungi</taxon>
        <taxon>Dikarya</taxon>
        <taxon>Ascomycota</taxon>
        <taxon>Pezizomycotina</taxon>
        <taxon>Orbiliomycetes</taxon>
        <taxon>Orbiliales</taxon>
        <taxon>Orbiliaceae</taxon>
        <taxon>Orbilia</taxon>
    </lineage>
</organism>
<feature type="compositionally biased region" description="Low complexity" evidence="6">
    <location>
        <begin position="232"/>
        <end position="243"/>
    </location>
</feature>
<dbReference type="GO" id="GO:0031930">
    <property type="term" value="P:mitochondria-nucleus signaling pathway"/>
    <property type="evidence" value="ECO:0007669"/>
    <property type="project" value="TreeGrafter"/>
</dbReference>
<sequence>MQRLVYVCASCRRSTATRALTLSRTTTRSVQTADINNAILREPRSFSPNKNLASLKPKIKKRRNVPQRYLDSATARGPSFYNENTGDGVRHDVDELSNKLARDPQLVRDVYRSFESLLSKYNVPHSVAIRVMLLKHHFPQQLIGALIDHHRKLEGLPSLAEALRMLVSNGINDDKLWAEVMFEYIRTEFYDDAVDLWNYRLECQKDSPLTFGSGAPKKKPFRPPSDSQPPGATSAETASESESPLGDWPNISQSPPVPAHCYPAVAALTAFIYSRRLMMTTTNFTDLMHFLAPNGENVSALLPSNTEAGSILMEYAIDTQIIESTMAALQEFRPYSGQKLARFAPIFDRLFIAAAAHDLKEVSNIYEEARREIPEPKGRNYFINFINAFMQCGSRENGDLVWREMLNAGAIPTAKAWSSWLEGCAKAKDIKLFQQSWDRMLSEGIVPDTVCWTIRMQMLFLLNQPESAKLCLQYMVDSQVAITTVTVNVAVQGLIQAGLHKDAFGLIQWGTNNGVQLDTATYNLVLDSRSKLGELEGVLETLSSMHKNRVPADIITYGVILRGLYNHSPTPPDTGFLRTILDEMKTAGISTNLQFYNTVIFAMLNRFGDLKGAKYVLSLMPNDAWRSSAVTSAIFINHYARMKDMNAIEEVWKTMRRNNVAPDEVVYSSTVMAYASVGMKPKMLEYLDEMERMRKRVSLPTYIWVLKSLMASQDYEIAGDILAGMKMKGIDVLANRELKHIVRNLKEIVTMAQRDAYRKGTFRH</sequence>
<keyword evidence="8" id="KW-1185">Reference proteome</keyword>
<dbReference type="Gene3D" id="1.25.40.10">
    <property type="entry name" value="Tetratricopeptide repeat domain"/>
    <property type="match status" value="3"/>
</dbReference>
<evidence type="ECO:0000256" key="1">
    <source>
        <dbReference type="ARBA" id="ARBA00006192"/>
    </source>
</evidence>
<dbReference type="PANTHER" id="PTHR47936">
    <property type="entry name" value="PPR_LONG DOMAIN-CONTAINING PROTEIN"/>
    <property type="match status" value="1"/>
</dbReference>
<proteinExistence type="inferred from homology"/>
<accession>A0AAV9UQ99</accession>
<evidence type="ECO:0000256" key="4">
    <source>
        <dbReference type="ARBA" id="ARBA00044511"/>
    </source>
</evidence>
<comment type="caution">
    <text evidence="7">The sequence shown here is derived from an EMBL/GenBank/DDBJ whole genome shotgun (WGS) entry which is preliminary data.</text>
</comment>
<evidence type="ECO:0000256" key="3">
    <source>
        <dbReference type="ARBA" id="ARBA00044493"/>
    </source>
</evidence>
<dbReference type="Pfam" id="PF13812">
    <property type="entry name" value="PPR_3"/>
    <property type="match status" value="1"/>
</dbReference>
<dbReference type="PROSITE" id="PS51375">
    <property type="entry name" value="PPR"/>
    <property type="match status" value="3"/>
</dbReference>
<reference evidence="7 8" key="1">
    <citation type="submission" date="2019-10" db="EMBL/GenBank/DDBJ databases">
        <authorList>
            <person name="Palmer J.M."/>
        </authorList>
    </citation>
    <scope>NUCLEOTIDE SEQUENCE [LARGE SCALE GENOMIC DNA]</scope>
    <source>
        <strain evidence="7 8">TWF730</strain>
    </source>
</reference>
<feature type="repeat" description="PPR" evidence="5">
    <location>
        <begin position="628"/>
        <end position="662"/>
    </location>
</feature>
<feature type="repeat" description="PPR" evidence="5">
    <location>
        <begin position="413"/>
        <end position="447"/>
    </location>
</feature>
<dbReference type="EMBL" id="JAVHNS010000008">
    <property type="protein sequence ID" value="KAK6346389.1"/>
    <property type="molecule type" value="Genomic_DNA"/>
</dbReference>
<dbReference type="AlphaFoldDB" id="A0AAV9UQ99"/>
<evidence type="ECO:0000256" key="5">
    <source>
        <dbReference type="PROSITE-ProRule" id="PRU00708"/>
    </source>
</evidence>
<evidence type="ECO:0000313" key="7">
    <source>
        <dbReference type="EMBL" id="KAK6346389.1"/>
    </source>
</evidence>
<dbReference type="PANTHER" id="PTHR47936:SF1">
    <property type="entry name" value="PENTATRICOPEPTIDE REPEAT-CONTAINING PROTEIN GUN1, CHLOROPLASTIC"/>
    <property type="match status" value="1"/>
</dbReference>
<dbReference type="Pfam" id="PF01535">
    <property type="entry name" value="PPR"/>
    <property type="match status" value="1"/>
</dbReference>
<keyword evidence="2" id="KW-0677">Repeat</keyword>